<keyword evidence="3" id="KW-1185">Reference proteome</keyword>
<sequence length="85" mass="10126">MKSFTTPDFWQAYAVLSLQMKQQAQKAYQLWKENPSHPSLHFKKVGKNLWSARVSGGYRALALKKGDDYYWFWIGYHEDYDVFLN</sequence>
<dbReference type="Pfam" id="PF24732">
    <property type="entry name" value="ParE_like"/>
    <property type="match status" value="1"/>
</dbReference>
<evidence type="ECO:0000259" key="1">
    <source>
        <dbReference type="Pfam" id="PF24732"/>
    </source>
</evidence>
<gene>
    <name evidence="2" type="ORF">ICL16_04165</name>
</gene>
<evidence type="ECO:0000313" key="2">
    <source>
        <dbReference type="EMBL" id="MBD2771336.1"/>
    </source>
</evidence>
<proteinExistence type="predicted"/>
<accession>A0A8J6XIH9</accession>
<dbReference type="EMBL" id="JACXAE010000017">
    <property type="protein sequence ID" value="MBD2771336.1"/>
    <property type="molecule type" value="Genomic_DNA"/>
</dbReference>
<dbReference type="InterPro" id="IPR035093">
    <property type="entry name" value="RelE/ParE_toxin_dom_sf"/>
</dbReference>
<dbReference type="RefSeq" id="WP_190825633.1">
    <property type="nucleotide sequence ID" value="NZ_CAWPPI010000017.1"/>
</dbReference>
<protein>
    <recommendedName>
        <fullName evidence="1">ParE-like toxin domain-containing protein</fullName>
    </recommendedName>
</protein>
<comment type="caution">
    <text evidence="2">The sequence shown here is derived from an EMBL/GenBank/DDBJ whole genome shotgun (WGS) entry which is preliminary data.</text>
</comment>
<feature type="domain" description="ParE-like toxin" evidence="1">
    <location>
        <begin position="20"/>
        <end position="81"/>
    </location>
</feature>
<organism evidence="2 3">
    <name type="scientific">Iningainema tapete BLCC-T55</name>
    <dbReference type="NCBI Taxonomy" id="2748662"/>
    <lineage>
        <taxon>Bacteria</taxon>
        <taxon>Bacillati</taxon>
        <taxon>Cyanobacteriota</taxon>
        <taxon>Cyanophyceae</taxon>
        <taxon>Nostocales</taxon>
        <taxon>Scytonemataceae</taxon>
        <taxon>Iningainema tapete</taxon>
    </lineage>
</organism>
<evidence type="ECO:0000313" key="3">
    <source>
        <dbReference type="Proteomes" id="UP000629098"/>
    </source>
</evidence>
<dbReference type="Proteomes" id="UP000629098">
    <property type="component" value="Unassembled WGS sequence"/>
</dbReference>
<reference evidence="2" key="1">
    <citation type="submission" date="2020-09" db="EMBL/GenBank/DDBJ databases">
        <title>Iningainema tapete sp. nov. (Scytonemataceae, Cyanobacteria) from greenhouses in central Florida (USA) produces two types of nodularin with biosynthetic potential for microcystin-LR and anabaenopeptins.</title>
        <authorList>
            <person name="Berthold D.E."/>
            <person name="Lefler F.W."/>
            <person name="Huang I.-S."/>
            <person name="Abdulla H."/>
            <person name="Zimba P.V."/>
            <person name="Laughinghouse H.D. IV."/>
        </authorList>
    </citation>
    <scope>NUCLEOTIDE SEQUENCE</scope>
    <source>
        <strain evidence="2">BLCCT55</strain>
    </source>
</reference>
<dbReference type="AlphaFoldDB" id="A0A8J6XIH9"/>
<name>A0A8J6XIH9_9CYAN</name>
<dbReference type="SUPFAM" id="SSF143011">
    <property type="entry name" value="RelE-like"/>
    <property type="match status" value="1"/>
</dbReference>
<dbReference type="InterPro" id="IPR056925">
    <property type="entry name" value="ParE-like"/>
</dbReference>